<dbReference type="EMBL" id="WNHU01000028">
    <property type="protein sequence ID" value="MTV43246.1"/>
    <property type="molecule type" value="Genomic_DNA"/>
</dbReference>
<dbReference type="Proteomes" id="UP000310818">
    <property type="component" value="Unassembled WGS sequence"/>
</dbReference>
<name>A0A064BYL6_STREE</name>
<evidence type="ECO:0000313" key="4">
    <source>
        <dbReference type="EMBL" id="MTV43246.1"/>
    </source>
</evidence>
<evidence type="ECO:0000313" key="5">
    <source>
        <dbReference type="EMBL" id="MTV99479.1"/>
    </source>
</evidence>
<evidence type="ECO:0000313" key="10">
    <source>
        <dbReference type="Proteomes" id="UP000040910"/>
    </source>
</evidence>
<dbReference type="AlphaFoldDB" id="A0A064BYL6"/>
<proteinExistence type="predicted"/>
<evidence type="ECO:0000313" key="15">
    <source>
        <dbReference type="Proteomes" id="UP000318940"/>
    </source>
</evidence>
<dbReference type="EMBL" id="VMYC01000089">
    <property type="protein sequence ID" value="TVX70280.1"/>
    <property type="molecule type" value="Genomic_DNA"/>
</dbReference>
<evidence type="ECO:0000256" key="1">
    <source>
        <dbReference type="SAM" id="Phobius"/>
    </source>
</evidence>
<evidence type="ECO:0000313" key="3">
    <source>
        <dbReference type="EMBL" id="COS01329.1"/>
    </source>
</evidence>
<dbReference type="Proteomes" id="UP000040910">
    <property type="component" value="Unassembled WGS sequence"/>
</dbReference>
<dbReference type="Proteomes" id="UP000315060">
    <property type="component" value="Unassembled WGS sequence"/>
</dbReference>
<dbReference type="Proteomes" id="UP000318940">
    <property type="component" value="Unassembled WGS sequence"/>
</dbReference>
<dbReference type="EMBL" id="WNIA01000091">
    <property type="protein sequence ID" value="MTV99479.1"/>
    <property type="molecule type" value="Genomic_DNA"/>
</dbReference>
<keyword evidence="1" id="KW-0472">Membrane</keyword>
<dbReference type="EMBL" id="CABDLL010000004">
    <property type="protein sequence ID" value="VTE37504.1"/>
    <property type="molecule type" value="Genomic_DNA"/>
</dbReference>
<sequence>MELVLPNNYVVIDEEEMMYLDGGDWNTFKNNIKGLARASSGFRFAARETGLWAAIWSTRVYSYTYVVSAFAPILGSVAAVNAALAVIGGISVAGITYALWTRKFY</sequence>
<evidence type="ECO:0000313" key="14">
    <source>
        <dbReference type="Proteomes" id="UP000315060"/>
    </source>
</evidence>
<reference evidence="3 11" key="1">
    <citation type="submission" date="2015-03" db="EMBL/GenBank/DDBJ databases">
        <authorList>
            <person name="Murphy D."/>
        </authorList>
    </citation>
    <scope>NUCLEOTIDE SEQUENCE [LARGE SCALE GENOMIC DNA]</scope>
    <source>
        <strain evidence="3 11">SMRU1708</strain>
    </source>
</reference>
<feature type="transmembrane region" description="Helical" evidence="1">
    <location>
        <begin position="69"/>
        <end position="100"/>
    </location>
</feature>
<dbReference type="Proteomes" id="UP000046095">
    <property type="component" value="Unassembled WGS sequence"/>
</dbReference>
<gene>
    <name evidence="7" type="ORF">AZJ28_05555</name>
    <name evidence="6" type="ORF">AZK02_03740</name>
    <name evidence="2" type="ORF">ERS019316_01355</name>
    <name evidence="3" type="ORF">ERS021218_02227</name>
    <name evidence="5" type="ORF">GM536_10515</name>
    <name evidence="4" type="ORF">GM545_06340</name>
    <name evidence="8" type="ORF">SAMEA3353485_01292</name>
    <name evidence="9" type="ORF">SAMEA4038883_00707</name>
</gene>
<dbReference type="Proteomes" id="UP000310997">
    <property type="component" value="Unassembled WGS sequence"/>
</dbReference>
<evidence type="ECO:0000313" key="17">
    <source>
        <dbReference type="Proteomes" id="UP000467349"/>
    </source>
</evidence>
<organism evidence="4 17">
    <name type="scientific">Streptococcus pneumoniae</name>
    <dbReference type="NCBI Taxonomy" id="1313"/>
    <lineage>
        <taxon>Bacteria</taxon>
        <taxon>Bacillati</taxon>
        <taxon>Bacillota</taxon>
        <taxon>Bacilli</taxon>
        <taxon>Lactobacillales</taxon>
        <taxon>Streptococcaceae</taxon>
        <taxon>Streptococcus</taxon>
    </lineage>
</organism>
<reference evidence="2 10" key="2">
    <citation type="submission" date="2015-03" db="EMBL/GenBank/DDBJ databases">
        <authorList>
            <consortium name="Pathogen Informatics"/>
            <person name="Murphy D."/>
        </authorList>
    </citation>
    <scope>NUCLEOTIDE SEQUENCE [LARGE SCALE GENOMIC DNA]</scope>
    <source>
        <strain evidence="2">SMRU158</strain>
        <strain evidence="10">type strain: N</strain>
    </source>
</reference>
<evidence type="ECO:0000313" key="9">
    <source>
        <dbReference type="EMBL" id="VTE37504.1"/>
    </source>
</evidence>
<evidence type="ECO:0000313" key="2">
    <source>
        <dbReference type="EMBL" id="CIV31234.1"/>
    </source>
</evidence>
<evidence type="ECO:0000313" key="8">
    <source>
        <dbReference type="EMBL" id="VNH02707.1"/>
    </source>
</evidence>
<dbReference type="Proteomes" id="UP000467349">
    <property type="component" value="Unassembled WGS sequence"/>
</dbReference>
<dbReference type="EMBL" id="CAASRX010000013">
    <property type="protein sequence ID" value="VNH02707.1"/>
    <property type="molecule type" value="Genomic_DNA"/>
</dbReference>
<dbReference type="EMBL" id="CKLF01000019">
    <property type="protein sequence ID" value="CIV31234.1"/>
    <property type="molecule type" value="Genomic_DNA"/>
</dbReference>
<evidence type="ECO:0000313" key="13">
    <source>
        <dbReference type="Proteomes" id="UP000310997"/>
    </source>
</evidence>
<keyword evidence="1" id="KW-0812">Transmembrane</keyword>
<keyword evidence="1" id="KW-1133">Transmembrane helix</keyword>
<evidence type="ECO:0000313" key="6">
    <source>
        <dbReference type="EMBL" id="TVW27709.1"/>
    </source>
</evidence>
<reference evidence="14 15" key="4">
    <citation type="submission" date="2019-07" db="EMBL/GenBank/DDBJ databases">
        <authorList>
            <person name="Mohale T."/>
        </authorList>
    </citation>
    <scope>NUCLEOTIDE SEQUENCE [LARGE SCALE GENOMIC DNA]</scope>
    <source>
        <strain evidence="6 15">NTPn 189</strain>
        <strain evidence="7 14">NTPn 59</strain>
    </source>
</reference>
<evidence type="ECO:0000313" key="11">
    <source>
        <dbReference type="Proteomes" id="UP000046095"/>
    </source>
</evidence>
<dbReference type="RefSeq" id="WP_000424451.1">
    <property type="nucleotide sequence ID" value="NZ_AP026924.1"/>
</dbReference>
<reference evidence="16 17" key="5">
    <citation type="submission" date="2019-11" db="EMBL/GenBank/DDBJ databases">
        <title>Growth characteristics of pneumococcus vary with the chemical composition of the capsule and with environmental conditions.</title>
        <authorList>
            <person name="Tothpal A."/>
            <person name="Desobry K."/>
            <person name="Joshi S."/>
            <person name="Wyllie A.L."/>
            <person name="Weinberger D.M."/>
        </authorList>
    </citation>
    <scope>NUCLEOTIDE SEQUENCE [LARGE SCALE GENOMIC DNA]</scope>
    <source>
        <strain evidence="4">Pnumococcus09N</strain>
        <strain evidence="17">pnumococcus09N</strain>
        <strain evidence="5">Pnumococcus19F</strain>
        <strain evidence="16">pnumococcus19F</strain>
    </source>
</reference>
<accession>A0A064BYL6</accession>
<protein>
    <submittedName>
        <fullName evidence="8">Membrane protein</fullName>
    </submittedName>
</protein>
<reference evidence="12 13" key="3">
    <citation type="submission" date="2019-04" db="EMBL/GenBank/DDBJ databases">
        <authorList>
            <consortium name="Pathogen Informatics"/>
        </authorList>
    </citation>
    <scope>NUCLEOTIDE SEQUENCE [LARGE SCALE GENOMIC DNA]</scope>
    <source>
        <strain evidence="8 12">GPSC211</strain>
        <strain evidence="9 13">GPSC559</strain>
    </source>
</reference>
<evidence type="ECO:0000313" key="7">
    <source>
        <dbReference type="EMBL" id="TVX70280.1"/>
    </source>
</evidence>
<dbReference type="Proteomes" id="UP000437160">
    <property type="component" value="Unassembled WGS sequence"/>
</dbReference>
<dbReference type="EMBL" id="VMVH01000037">
    <property type="protein sequence ID" value="TVW27709.1"/>
    <property type="molecule type" value="Genomic_DNA"/>
</dbReference>
<dbReference type="EMBL" id="CRVC01000049">
    <property type="protein sequence ID" value="COS01329.1"/>
    <property type="molecule type" value="Genomic_DNA"/>
</dbReference>
<evidence type="ECO:0000313" key="12">
    <source>
        <dbReference type="Proteomes" id="UP000310818"/>
    </source>
</evidence>
<evidence type="ECO:0000313" key="16">
    <source>
        <dbReference type="Proteomes" id="UP000437160"/>
    </source>
</evidence>
<dbReference type="PATRIC" id="fig|1313.5270.peg.1995"/>